<accession>A0ACC1QGH9</accession>
<keyword evidence="2" id="KW-1185">Reference proteome</keyword>
<organism evidence="1 2">
    <name type="scientific">Lecanicillium saksenae</name>
    <dbReference type="NCBI Taxonomy" id="468837"/>
    <lineage>
        <taxon>Eukaryota</taxon>
        <taxon>Fungi</taxon>
        <taxon>Dikarya</taxon>
        <taxon>Ascomycota</taxon>
        <taxon>Pezizomycotina</taxon>
        <taxon>Sordariomycetes</taxon>
        <taxon>Hypocreomycetidae</taxon>
        <taxon>Hypocreales</taxon>
        <taxon>Cordycipitaceae</taxon>
        <taxon>Lecanicillium</taxon>
    </lineage>
</organism>
<sequence>MVTFSKKAQTAGYFFGNPMLVPDKAYRQFNTWIGDPARVLLSKAVVEEILDNKLVEQCARVGDILYSELEKLASKYPTQIQNLRGKGQGTFIAFDVQDPVGFVAAMKKRHVNIGTCGVSTVRLRPMLIFDETHVPILIDTLDAVLSVEADTAPDVILVVAKKRDAMAVCPVADASAWGVRLSRRAIRRPPSSVPPTYATSSSQRGSGQSSSAQQKRLEYLERIVRSHAGSDTSLDLDTLRGLAEEADSQRSPSITSQEDEVDKSITMQSLDGNVTHYSGEFSHWNFSMRIKDWLDQSVARHGQSEQTPKPSIVFDEYYRPDELRSPAGSLVPLSSLPPRSIADFLIHCYFQHAEANYSFVDREWLCGQVDTVYENPMSLSNRDIGTLSMIFTILAIGTQYAYLESIAEGNNVSSEPASKQFSEDAVGIQFYRKAAHLLPEVIAASSLESVQACLLMGIYTLPVDASGLAYIYLNLALKLAIQNGMHRKHPANDIDARIRETRNRVWWALYSIEQRVGIFHGRPISIASVDVDADLPLPVPGLALSFRNPELVLTTIQLNQSNLRTLPKTETSECVKKLGQLQSELVRWWESSGNHSIYNHEQPNPTAFRPRMHLKLEYCMVRIFIGRIFILPQDGPLDSGNRSTPSSETNSRSPRSILVHDCAEAALSVIDACRVISRSVGLARASYTEFSSCRAALLVITTQCLTQSTDRFRQALRDGVVMLKDMSSGSQSWHSEASLIEAFERAIASMNTRHGGGDEATVSEESDYAKFKKWEQMMQKHPSAPESTASIVASEDLAPLAGQSWRLAETTWREDSTLMPSCTPFFGVDGNFASFPESLDELPSFLDNNF</sequence>
<reference evidence="1" key="1">
    <citation type="submission" date="2022-07" db="EMBL/GenBank/DDBJ databases">
        <title>Genome Sequence of Lecanicillium saksenae.</title>
        <authorList>
            <person name="Buettner E."/>
        </authorList>
    </citation>
    <scope>NUCLEOTIDE SEQUENCE</scope>
    <source>
        <strain evidence="1">VT-O1</strain>
    </source>
</reference>
<evidence type="ECO:0000313" key="1">
    <source>
        <dbReference type="EMBL" id="KAJ3474267.1"/>
    </source>
</evidence>
<protein>
    <submittedName>
        <fullName evidence="1">Uncharacterized protein</fullName>
    </submittedName>
</protein>
<name>A0ACC1QGH9_9HYPO</name>
<comment type="caution">
    <text evidence="1">The sequence shown here is derived from an EMBL/GenBank/DDBJ whole genome shotgun (WGS) entry which is preliminary data.</text>
</comment>
<gene>
    <name evidence="1" type="ORF">NLG97_g9919</name>
</gene>
<evidence type="ECO:0000313" key="2">
    <source>
        <dbReference type="Proteomes" id="UP001148737"/>
    </source>
</evidence>
<proteinExistence type="predicted"/>
<dbReference type="EMBL" id="JANAKD010002227">
    <property type="protein sequence ID" value="KAJ3474267.1"/>
    <property type="molecule type" value="Genomic_DNA"/>
</dbReference>
<dbReference type="Proteomes" id="UP001148737">
    <property type="component" value="Unassembled WGS sequence"/>
</dbReference>